<evidence type="ECO:0008006" key="4">
    <source>
        <dbReference type="Google" id="ProtNLM"/>
    </source>
</evidence>
<organism evidence="2 3">
    <name type="scientific">Aspergillus fumigatiaffinis</name>
    <dbReference type="NCBI Taxonomy" id="340414"/>
    <lineage>
        <taxon>Eukaryota</taxon>
        <taxon>Fungi</taxon>
        <taxon>Dikarya</taxon>
        <taxon>Ascomycota</taxon>
        <taxon>Pezizomycotina</taxon>
        <taxon>Eurotiomycetes</taxon>
        <taxon>Eurotiomycetidae</taxon>
        <taxon>Eurotiales</taxon>
        <taxon>Aspergillaceae</taxon>
        <taxon>Aspergillus</taxon>
        <taxon>Aspergillus subgen. Fumigati</taxon>
    </lineage>
</organism>
<name>A0A8H4GPY0_9EURO</name>
<dbReference type="PRINTS" id="PR00411">
    <property type="entry name" value="PNDRDTASEI"/>
</dbReference>
<dbReference type="Gene3D" id="3.50.50.60">
    <property type="entry name" value="FAD/NAD(P)-binding domain"/>
    <property type="match status" value="1"/>
</dbReference>
<evidence type="ECO:0000313" key="2">
    <source>
        <dbReference type="EMBL" id="KAF4226052.1"/>
    </source>
</evidence>
<comment type="caution">
    <text evidence="2">The sequence shown here is derived from an EMBL/GenBank/DDBJ whole genome shotgun (WGS) entry which is preliminary data.</text>
</comment>
<dbReference type="GO" id="GO:0050660">
    <property type="term" value="F:flavin adenine dinucleotide binding"/>
    <property type="evidence" value="ECO:0007669"/>
    <property type="project" value="TreeGrafter"/>
</dbReference>
<dbReference type="PANTHER" id="PTHR43539">
    <property type="entry name" value="FLAVIN-BINDING MONOOXYGENASE-LIKE PROTEIN (AFU_ORTHOLOGUE AFUA_4G09220)"/>
    <property type="match status" value="1"/>
</dbReference>
<dbReference type="EMBL" id="JAAAPX010000282">
    <property type="protein sequence ID" value="KAF4226052.1"/>
    <property type="molecule type" value="Genomic_DNA"/>
</dbReference>
<dbReference type="InterPro" id="IPR036188">
    <property type="entry name" value="FAD/NAD-bd_sf"/>
</dbReference>
<evidence type="ECO:0000313" key="3">
    <source>
        <dbReference type="Proteomes" id="UP000653565"/>
    </source>
</evidence>
<protein>
    <recommendedName>
        <fullName evidence="4">Flavin-binding monooxygenase</fullName>
    </recommendedName>
</protein>
<dbReference type="SUPFAM" id="SSF51905">
    <property type="entry name" value="FAD/NAD(P)-binding domain"/>
    <property type="match status" value="2"/>
</dbReference>
<keyword evidence="1" id="KW-0560">Oxidoreductase</keyword>
<sequence length="624" mass="70137">MTLAQNNYVIQLPIAPITIGTLNPRDIAQQWLTNLEIQLGTAPISQPKLNLSELFHKDSWWRDMLALDWDFHTIHTVPEIEQYISRNQPRARLTAFHLQHEGRFQPKVENPVKGLRWISSMFFFESRVGRGTGMLRLTQDEAGVWKAYSLYTSLQELKGFEEPLGLRRPQGTIESMPGNSSKENWLDRRQSQLEFRNEEPTAILVGAGQAGLNMAARLQSLGISCLIVDRNERIGDNWRKRYRTLVTHDPVEFTHMAYLPFPRNWPQFTPKDKLADWFEAYASIMELNVWLKASVKSAVYDDAKAQWTVTVAREDTGSERVLHPRHIVWCTGHSGEPKVPIFPSQVQFRGTVYHGSQHHDASDYDVKGKKVVVVGTGNSGHDIAQNFYENGADVTMLQRSGTYVITAAKGVLMQHEGLHEENGPPTEEADIVSESLPYPVKFALDTHFTKRVYDAEKDILDGLKAAGFELDFGIDGAGISRAYMTRGGGYYIDVGCSQLIADRKIKVKRSPEGIAGFNDRGLLLKDGSALDADIVVLATGYDNMRTTVRKVLGDRVADRCRDVWDLDEEGEINAMWRPSGHPGFWFMGGNLALCRVYSKFLALQIKAIEAGLASQGTDTVLAKL</sequence>
<dbReference type="GO" id="GO:0004497">
    <property type="term" value="F:monooxygenase activity"/>
    <property type="evidence" value="ECO:0007669"/>
    <property type="project" value="TreeGrafter"/>
</dbReference>
<accession>A0A8H4GPY0</accession>
<evidence type="ECO:0000256" key="1">
    <source>
        <dbReference type="ARBA" id="ARBA00023002"/>
    </source>
</evidence>
<dbReference type="InterPro" id="IPR050982">
    <property type="entry name" value="Auxin_biosynth/cation_transpt"/>
</dbReference>
<dbReference type="OrthoDB" id="74360at2759"/>
<reference evidence="2" key="2">
    <citation type="submission" date="2020-04" db="EMBL/GenBank/DDBJ databases">
        <authorList>
            <person name="Santos R.A.C."/>
            <person name="Steenwyk J.L."/>
            <person name="Rivero-Menendez O."/>
            <person name="Mead M.E."/>
            <person name="Silva L.P."/>
            <person name="Bastos R.W."/>
            <person name="Alastruey-Izquierdo A."/>
            <person name="Goldman G.H."/>
            <person name="Rokas A."/>
        </authorList>
    </citation>
    <scope>NUCLEOTIDE SEQUENCE</scope>
    <source>
        <strain evidence="2">CNM-CM6805</strain>
    </source>
</reference>
<reference evidence="2" key="1">
    <citation type="journal article" date="2020" name="bioRxiv">
        <title>Genomic and phenotypic heterogeneity of clinical isolates of the human pathogens Aspergillus fumigatus, Aspergillus lentulus and Aspergillus fumigatiaffinis.</title>
        <authorList>
            <person name="dos Santos R.A.C."/>
            <person name="Steenwyk J.L."/>
            <person name="Rivero-Menendez O."/>
            <person name="Mead M.E."/>
            <person name="Silva L.P."/>
            <person name="Bastos R.W."/>
            <person name="Alastruey-Izquierdo A."/>
            <person name="Goldman G.H."/>
            <person name="Rokas A."/>
        </authorList>
    </citation>
    <scope>NUCLEOTIDE SEQUENCE</scope>
    <source>
        <strain evidence="2">CNM-CM6805</strain>
    </source>
</reference>
<keyword evidence="3" id="KW-1185">Reference proteome</keyword>
<dbReference type="Pfam" id="PF13738">
    <property type="entry name" value="Pyr_redox_3"/>
    <property type="match status" value="1"/>
</dbReference>
<dbReference type="Proteomes" id="UP000653565">
    <property type="component" value="Unassembled WGS sequence"/>
</dbReference>
<dbReference type="AlphaFoldDB" id="A0A8H4GPY0"/>
<proteinExistence type="predicted"/>
<dbReference type="PANTHER" id="PTHR43539:SF24">
    <property type="entry name" value="FAD_NAD(P)-BINDING DOMAIN-CONTAINING PROTEIN-RELATED"/>
    <property type="match status" value="1"/>
</dbReference>
<gene>
    <name evidence="2" type="ORF">CNMCM6805_005169</name>
</gene>